<evidence type="ECO:0000313" key="2">
    <source>
        <dbReference type="EMBL" id="CAK7231324.1"/>
    </source>
</evidence>
<dbReference type="Proteomes" id="UP001642405">
    <property type="component" value="Unassembled WGS sequence"/>
</dbReference>
<feature type="compositionally biased region" description="Basic and acidic residues" evidence="1">
    <location>
        <begin position="832"/>
        <end position="843"/>
    </location>
</feature>
<keyword evidence="3" id="KW-1185">Reference proteome</keyword>
<sequence length="907" mass="102483">MADNPTAEAGSYDVGDASLKNILEAIRTGSPGADIVPARLHTYLEAWLSNMQGYIMRVAAFEAEAAAAKEAADRVMEELMEALTTRRGFSAAGERLKAAQKRAVDKCQKAYLPLIGAPRVIHPLFNHYPESSLCVNNLRGRDTVLMQALREATASLPVDIFLAVAEQRPSGQCELGGRQRHTRRHARAKDFQVDWHNLLPGLRGETRYNIAKLVDLDGTHIAEDVELSESDVEGAEDCFAGAIGKEIKFEEVIVDGQEFAFAMHSYCISAQPGSNNSPRIGRAEAKAVVQAVVRMRDWKFLAVFAKKSPGLLDYKTFVPTIAKWLEDPDDALTLGDVGNPSLVVAVLATGSVAKVINAIELIVPPPRRPPKAREDFATANRRKWGKMMLELLLLMLDTWPLRYADGKALASHFVARYDIDYIKVRLLPDLPLKRTDIESFLVGVATHIGAQGLARPAKERLKWRNVFASLSKAVVANIDMCAMSAVATIRELKVHVNETHEAHLKSLHKELQQDESVQNLHRKRREGIRSLLQFALQPRWLACFYEQLIAYDSKSTLGTARKLLLRIADRAMVLDGLTPQETRRKSNTYKQLWLPFLRLIFPTVLKRLSVYSSPTSEAIDEYDAYHRLYKGILDAYLDHFVGPRPSKNTRSRPVRPLLPRRCCDNCRTINQFLADHTRDVLELSVAAGRHKHIFRQLSWHTKCIDCRTDDGGWRKAMLGRKPGRFGRSSRPRDSRLHYRTHKTNIVVLTITKTGKDFEDPVEEWKAHYTEARQQLAQLARLGPSPSKTSSTLKSLLGSEDCDRILNMTWLRKPKRAPAAEKQRRTLSLAHMHGQDEHDHDGQQRPRRRRRPFQHKSTNPYRCMLDGPLTVNSNRLRRRTPSPNAAKTPLDRMLRLLQAHTLFSPPTT</sequence>
<reference evidence="2 3" key="1">
    <citation type="submission" date="2024-01" db="EMBL/GenBank/DDBJ databases">
        <authorList>
            <person name="Allen C."/>
            <person name="Tagirdzhanova G."/>
        </authorList>
    </citation>
    <scope>NUCLEOTIDE SEQUENCE [LARGE SCALE GENOMIC DNA]</scope>
</reference>
<dbReference type="EMBL" id="CAWUHB010000058">
    <property type="protein sequence ID" value="CAK7231324.1"/>
    <property type="molecule type" value="Genomic_DNA"/>
</dbReference>
<organism evidence="2 3">
    <name type="scientific">Sporothrix curviconia</name>
    <dbReference type="NCBI Taxonomy" id="1260050"/>
    <lineage>
        <taxon>Eukaryota</taxon>
        <taxon>Fungi</taxon>
        <taxon>Dikarya</taxon>
        <taxon>Ascomycota</taxon>
        <taxon>Pezizomycotina</taxon>
        <taxon>Sordariomycetes</taxon>
        <taxon>Sordariomycetidae</taxon>
        <taxon>Ophiostomatales</taxon>
        <taxon>Ophiostomataceae</taxon>
        <taxon>Sporothrix</taxon>
    </lineage>
</organism>
<protein>
    <submittedName>
        <fullName evidence="2">Uncharacterized protein</fullName>
    </submittedName>
</protein>
<feature type="region of interest" description="Disordered" evidence="1">
    <location>
        <begin position="829"/>
        <end position="867"/>
    </location>
</feature>
<gene>
    <name evidence="2" type="ORF">SCUCBS95973_007872</name>
</gene>
<feature type="compositionally biased region" description="Basic residues" evidence="1">
    <location>
        <begin position="844"/>
        <end position="853"/>
    </location>
</feature>
<name>A0ABP0CGX4_9PEZI</name>
<comment type="caution">
    <text evidence="2">The sequence shown here is derived from an EMBL/GenBank/DDBJ whole genome shotgun (WGS) entry which is preliminary data.</text>
</comment>
<accession>A0ABP0CGX4</accession>
<proteinExistence type="predicted"/>
<evidence type="ECO:0000256" key="1">
    <source>
        <dbReference type="SAM" id="MobiDB-lite"/>
    </source>
</evidence>
<evidence type="ECO:0000313" key="3">
    <source>
        <dbReference type="Proteomes" id="UP001642405"/>
    </source>
</evidence>